<sequence length="322" mass="36940">KQDFFPDWLEEIDSDCESLQLHTTSNFKADHVYAFDSNCDDEATSSAIFMASLYPARSINGDALGPTYHLDILPEVPHYDTYHETDMFNPFVQEIKYSEQLVSNNDSYDELSSDNNVISYADYMVTIKNDAAQYVPPFEQTNDMILSVIEQIKSEVEQCNTVNQETKSMNESLTRRVNYTDASGSKLMSNTRNDRISRPSSRRKKNKVKDQLRKFKSSSNKNNFVLDCNANVKNVVVLNNTANAKSVKQKEKIQWKPNWKGLYHRGHRCVLTGIMFSVEEKTCLLTKSIPAVAPNAETRIRYSIAKNSLIRAYTNYYVHPFI</sequence>
<dbReference type="EMBL" id="BKCJ010238001">
    <property type="protein sequence ID" value="GEZ07250.1"/>
    <property type="molecule type" value="Genomic_DNA"/>
</dbReference>
<protein>
    <recommendedName>
        <fullName evidence="3">Integrase, catalytic region, zinc finger, CCHC-type, peptidase aspartic, catalytic</fullName>
    </recommendedName>
</protein>
<organism evidence="2">
    <name type="scientific">Tanacetum cinerariifolium</name>
    <name type="common">Dalmatian daisy</name>
    <name type="synonym">Chrysanthemum cinerariifolium</name>
    <dbReference type="NCBI Taxonomy" id="118510"/>
    <lineage>
        <taxon>Eukaryota</taxon>
        <taxon>Viridiplantae</taxon>
        <taxon>Streptophyta</taxon>
        <taxon>Embryophyta</taxon>
        <taxon>Tracheophyta</taxon>
        <taxon>Spermatophyta</taxon>
        <taxon>Magnoliopsida</taxon>
        <taxon>eudicotyledons</taxon>
        <taxon>Gunneridae</taxon>
        <taxon>Pentapetalae</taxon>
        <taxon>asterids</taxon>
        <taxon>campanulids</taxon>
        <taxon>Asterales</taxon>
        <taxon>Asteraceae</taxon>
        <taxon>Asteroideae</taxon>
        <taxon>Anthemideae</taxon>
        <taxon>Anthemidinae</taxon>
        <taxon>Tanacetum</taxon>
    </lineage>
</organism>
<reference evidence="2" key="1">
    <citation type="journal article" date="2019" name="Sci. Rep.">
        <title>Draft genome of Tanacetum cinerariifolium, the natural source of mosquito coil.</title>
        <authorList>
            <person name="Yamashiro T."/>
            <person name="Shiraishi A."/>
            <person name="Satake H."/>
            <person name="Nakayama K."/>
        </authorList>
    </citation>
    <scope>NUCLEOTIDE SEQUENCE</scope>
</reference>
<proteinExistence type="predicted"/>
<gene>
    <name evidence="2" type="ORF">Tci_479223</name>
</gene>
<evidence type="ECO:0008006" key="3">
    <source>
        <dbReference type="Google" id="ProtNLM"/>
    </source>
</evidence>
<accession>A0A699I4Y7</accession>
<feature type="region of interest" description="Disordered" evidence="1">
    <location>
        <begin position="179"/>
        <end position="213"/>
    </location>
</feature>
<feature type="compositionally biased region" description="Polar residues" evidence="1">
    <location>
        <begin position="179"/>
        <end position="191"/>
    </location>
</feature>
<name>A0A699I4Y7_TANCI</name>
<comment type="caution">
    <text evidence="2">The sequence shown here is derived from an EMBL/GenBank/DDBJ whole genome shotgun (WGS) entry which is preliminary data.</text>
</comment>
<evidence type="ECO:0000313" key="2">
    <source>
        <dbReference type="EMBL" id="GEZ07250.1"/>
    </source>
</evidence>
<dbReference type="AlphaFoldDB" id="A0A699I4Y7"/>
<feature type="non-terminal residue" evidence="2">
    <location>
        <position position="1"/>
    </location>
</feature>
<evidence type="ECO:0000256" key="1">
    <source>
        <dbReference type="SAM" id="MobiDB-lite"/>
    </source>
</evidence>